<reference evidence="2" key="1">
    <citation type="submission" date="2016-10" db="EMBL/GenBank/DDBJ databases">
        <authorList>
            <person name="Benchimol M."/>
            <person name="Almeida L.G."/>
            <person name="Vasconcelos A.T."/>
            <person name="Perreira-Neves A."/>
            <person name="Rosa I.A."/>
            <person name="Tasca T."/>
            <person name="Bogo M.R."/>
            <person name="de Souza W."/>
        </authorList>
    </citation>
    <scope>NUCLEOTIDE SEQUENCE [LARGE SCALE GENOMIC DNA]</scope>
    <source>
        <strain evidence="2">K</strain>
    </source>
</reference>
<organism evidence="2 3">
    <name type="scientific">Tritrichomonas foetus</name>
    <dbReference type="NCBI Taxonomy" id="1144522"/>
    <lineage>
        <taxon>Eukaryota</taxon>
        <taxon>Metamonada</taxon>
        <taxon>Parabasalia</taxon>
        <taxon>Tritrichomonadida</taxon>
        <taxon>Tritrichomonadidae</taxon>
        <taxon>Tritrichomonas</taxon>
    </lineage>
</organism>
<evidence type="ECO:0000313" key="3">
    <source>
        <dbReference type="Proteomes" id="UP000179807"/>
    </source>
</evidence>
<dbReference type="Proteomes" id="UP000179807">
    <property type="component" value="Unassembled WGS sequence"/>
</dbReference>
<keyword evidence="3" id="KW-1185">Reference proteome</keyword>
<evidence type="ECO:0008006" key="4">
    <source>
        <dbReference type="Google" id="ProtNLM"/>
    </source>
</evidence>
<evidence type="ECO:0000256" key="1">
    <source>
        <dbReference type="SAM" id="SignalP"/>
    </source>
</evidence>
<dbReference type="VEuPathDB" id="TrichDB:TRFO_37353"/>
<protein>
    <recommendedName>
        <fullName evidence="4">Lipoprotein</fullName>
    </recommendedName>
</protein>
<dbReference type="AlphaFoldDB" id="A0A1J4JBE7"/>
<dbReference type="RefSeq" id="XP_068349601.1">
    <property type="nucleotide sequence ID" value="XM_068511374.1"/>
</dbReference>
<evidence type="ECO:0000313" key="2">
    <source>
        <dbReference type="EMBL" id="OHS96464.1"/>
    </source>
</evidence>
<comment type="caution">
    <text evidence="2">The sequence shown here is derived from an EMBL/GenBank/DDBJ whole genome shotgun (WGS) entry which is preliminary data.</text>
</comment>
<sequence length="199" mass="23273">MVFIPHFSPKSRFLRKIFMIFLLFLKFSCELSDFKTLDKEIVKVLDSFEIYPPAGTKIKLLLTNISKIGGPKTFYQNTKKVLSYLFNKKKDTINNNCENCFLFDNPFALFTFAPQNPSKTYYISIPHQQIYSCSPNVLKFTFLFKNEVQFKTDFINITSSENTIHFGDQKIKFDKLEVEAFNNNKDSEYLCLSPFHIVS</sequence>
<feature type="signal peptide" evidence="1">
    <location>
        <begin position="1"/>
        <end position="29"/>
    </location>
</feature>
<gene>
    <name evidence="2" type="ORF">TRFO_37353</name>
</gene>
<proteinExistence type="predicted"/>
<name>A0A1J4JBE7_9EUKA</name>
<feature type="chain" id="PRO_5012000830" description="Lipoprotein" evidence="1">
    <location>
        <begin position="30"/>
        <end position="199"/>
    </location>
</feature>
<keyword evidence="1" id="KW-0732">Signal</keyword>
<dbReference type="GeneID" id="94846078"/>
<dbReference type="EMBL" id="MLAK01001174">
    <property type="protein sequence ID" value="OHS96464.1"/>
    <property type="molecule type" value="Genomic_DNA"/>
</dbReference>
<accession>A0A1J4JBE7</accession>